<reference evidence="1" key="1">
    <citation type="submission" date="2021-03" db="EMBL/GenBank/DDBJ databases">
        <title>Revisited historic fungal species revealed as producer of novel bioactive compounds through whole genome sequencing and comparative genomics.</title>
        <authorList>
            <person name="Vignolle G.A."/>
            <person name="Hochenegger N."/>
            <person name="Mach R.L."/>
            <person name="Mach-Aigner A.R."/>
            <person name="Javad Rahimi M."/>
            <person name="Salim K.A."/>
            <person name="Chan C.M."/>
            <person name="Lim L.B.L."/>
            <person name="Cai F."/>
            <person name="Druzhinina I.S."/>
            <person name="U'Ren J.M."/>
            <person name="Derntl C."/>
        </authorList>
    </citation>
    <scope>NUCLEOTIDE SEQUENCE</scope>
    <source>
        <strain evidence="1">TUCIM 5799</strain>
    </source>
</reference>
<accession>A0A9P9W9E5</accession>
<evidence type="ECO:0000313" key="2">
    <source>
        <dbReference type="Proteomes" id="UP000829685"/>
    </source>
</evidence>
<sequence length="255" mass="28167">MSQSIPLVHGPMTEDVLHDIFASDQDMYPAPLTYPQLQGWTQACPELSVCFYPPQAPTQPDGGSDARSKPAGASIVLPLMESYWRDLLVGKIRETDINASKMLCSEGGAEHSVGLHVFHVERYDDRVKGFAKSSLEHAVVAAQSKGWNILGCSGGLQRFCTQWQRDLESRADKTFASAALTATPEGRRSFEKLGFRATGYQEIWVEVDAEIQLRTVTPGQDREEVLTSIKADSIKGEAAMSVRYTKKEPEDSQMP</sequence>
<gene>
    <name evidence="1" type="ORF">JX265_013054</name>
</gene>
<name>A0A9P9W9E5_9PEZI</name>
<evidence type="ECO:0000313" key="1">
    <source>
        <dbReference type="EMBL" id="KAI1852201.1"/>
    </source>
</evidence>
<proteinExistence type="predicted"/>
<comment type="caution">
    <text evidence="1">The sequence shown here is derived from an EMBL/GenBank/DDBJ whole genome shotgun (WGS) entry which is preliminary data.</text>
</comment>
<dbReference type="Proteomes" id="UP000829685">
    <property type="component" value="Unassembled WGS sequence"/>
</dbReference>
<dbReference type="EMBL" id="JAFIMR010000062">
    <property type="protein sequence ID" value="KAI1852201.1"/>
    <property type="molecule type" value="Genomic_DNA"/>
</dbReference>
<keyword evidence="2" id="KW-1185">Reference proteome</keyword>
<protein>
    <submittedName>
        <fullName evidence="1">Uncharacterized protein</fullName>
    </submittedName>
</protein>
<organism evidence="1 2">
    <name type="scientific">Neoarthrinium moseri</name>
    <dbReference type="NCBI Taxonomy" id="1658444"/>
    <lineage>
        <taxon>Eukaryota</taxon>
        <taxon>Fungi</taxon>
        <taxon>Dikarya</taxon>
        <taxon>Ascomycota</taxon>
        <taxon>Pezizomycotina</taxon>
        <taxon>Sordariomycetes</taxon>
        <taxon>Xylariomycetidae</taxon>
        <taxon>Amphisphaeriales</taxon>
        <taxon>Apiosporaceae</taxon>
        <taxon>Neoarthrinium</taxon>
    </lineage>
</organism>
<dbReference type="AlphaFoldDB" id="A0A9P9W9E5"/>